<dbReference type="InterPro" id="IPR023378">
    <property type="entry name" value="YheA/YmcA-like_dom_sf"/>
</dbReference>
<name>A0ABT9LVQ9_9BACL</name>
<dbReference type="Pfam" id="PF06133">
    <property type="entry name" value="Com_YlbF"/>
    <property type="match status" value="1"/>
</dbReference>
<dbReference type="PANTHER" id="PTHR38448:SF1">
    <property type="entry name" value="YLBF FAMILY REGULATOR"/>
    <property type="match status" value="1"/>
</dbReference>
<dbReference type="Gene3D" id="1.20.1500.10">
    <property type="entry name" value="YheA/YmcA-like"/>
    <property type="match status" value="1"/>
</dbReference>
<dbReference type="SUPFAM" id="SSF158622">
    <property type="entry name" value="YheA/YmcA-like"/>
    <property type="match status" value="1"/>
</dbReference>
<protein>
    <submittedName>
        <fullName evidence="1">Cell fate (Sporulation/competence/biofilm development) regulator YlbF (YheA/YmcA/DUF963 family)</fullName>
    </submittedName>
</protein>
<dbReference type="PANTHER" id="PTHR38448">
    <property type="entry name" value="REGULATORY PROTEIN YLBF-RELATED"/>
    <property type="match status" value="1"/>
</dbReference>
<accession>A0ABT9LVQ9</accession>
<evidence type="ECO:0000313" key="1">
    <source>
        <dbReference type="EMBL" id="MDP9728360.1"/>
    </source>
</evidence>
<keyword evidence="2" id="KW-1185">Reference proteome</keyword>
<dbReference type="InterPro" id="IPR052767">
    <property type="entry name" value="Bact_com_dev_regulator"/>
</dbReference>
<dbReference type="RefSeq" id="WP_306953972.1">
    <property type="nucleotide sequence ID" value="NZ_JAURUO010000006.1"/>
</dbReference>
<reference evidence="1 2" key="1">
    <citation type="submission" date="2023-07" db="EMBL/GenBank/DDBJ databases">
        <title>Genomic Encyclopedia of Type Strains, Phase IV (KMG-IV): sequencing the most valuable type-strain genomes for metagenomic binning, comparative biology and taxonomic classification.</title>
        <authorList>
            <person name="Goeker M."/>
        </authorList>
    </citation>
    <scope>NUCLEOTIDE SEQUENCE [LARGE SCALE GENOMIC DNA]</scope>
    <source>
        <strain evidence="1 2">DSM 25924</strain>
    </source>
</reference>
<organism evidence="1 2">
    <name type="scientific">Alicyclobacillus tolerans</name>
    <dbReference type="NCBI Taxonomy" id="90970"/>
    <lineage>
        <taxon>Bacteria</taxon>
        <taxon>Bacillati</taxon>
        <taxon>Bacillota</taxon>
        <taxon>Bacilli</taxon>
        <taxon>Bacillales</taxon>
        <taxon>Alicyclobacillaceae</taxon>
        <taxon>Alicyclobacillus</taxon>
    </lineage>
</organism>
<dbReference type="EMBL" id="JAURUO010000006">
    <property type="protein sequence ID" value="MDP9728360.1"/>
    <property type="molecule type" value="Genomic_DNA"/>
</dbReference>
<sequence length="126" mass="14258">MNSPKPVDMVELLSLTEELADAILESDEVKAYQEAEAKLHNNPKARKLLQQFQDLTEQIAELQTRGVPAIHMANMLKTLESVKQELDSEPEAVLLQKSAENVENLLEQIGKQMARPLTEPYTFKKD</sequence>
<evidence type="ECO:0000313" key="2">
    <source>
        <dbReference type="Proteomes" id="UP001229209"/>
    </source>
</evidence>
<gene>
    <name evidence="1" type="ORF">J2S04_001297</name>
</gene>
<dbReference type="Proteomes" id="UP001229209">
    <property type="component" value="Unassembled WGS sequence"/>
</dbReference>
<proteinExistence type="predicted"/>
<dbReference type="InterPro" id="IPR010368">
    <property type="entry name" value="Com_YlbF"/>
</dbReference>
<comment type="caution">
    <text evidence="1">The sequence shown here is derived from an EMBL/GenBank/DDBJ whole genome shotgun (WGS) entry which is preliminary data.</text>
</comment>